<feature type="region of interest" description="Disordered" evidence="1">
    <location>
        <begin position="38"/>
        <end position="86"/>
    </location>
</feature>
<comment type="caution">
    <text evidence="2">The sequence shown here is derived from an EMBL/GenBank/DDBJ whole genome shotgun (WGS) entry which is preliminary data.</text>
</comment>
<gene>
    <name evidence="2" type="ORF">GPECTOR_369g150</name>
</gene>
<organism evidence="2 3">
    <name type="scientific">Gonium pectorale</name>
    <name type="common">Green alga</name>
    <dbReference type="NCBI Taxonomy" id="33097"/>
    <lineage>
        <taxon>Eukaryota</taxon>
        <taxon>Viridiplantae</taxon>
        <taxon>Chlorophyta</taxon>
        <taxon>core chlorophytes</taxon>
        <taxon>Chlorophyceae</taxon>
        <taxon>CS clade</taxon>
        <taxon>Chlamydomonadales</taxon>
        <taxon>Volvocaceae</taxon>
        <taxon>Gonium</taxon>
    </lineage>
</organism>
<keyword evidence="3" id="KW-1185">Reference proteome</keyword>
<evidence type="ECO:0000313" key="3">
    <source>
        <dbReference type="Proteomes" id="UP000075714"/>
    </source>
</evidence>
<accession>A0A150FVF4</accession>
<reference evidence="3" key="1">
    <citation type="journal article" date="2016" name="Nat. Commun.">
        <title>The Gonium pectorale genome demonstrates co-option of cell cycle regulation during the evolution of multicellularity.</title>
        <authorList>
            <person name="Hanschen E.R."/>
            <person name="Marriage T.N."/>
            <person name="Ferris P.J."/>
            <person name="Hamaji T."/>
            <person name="Toyoda A."/>
            <person name="Fujiyama A."/>
            <person name="Neme R."/>
            <person name="Noguchi H."/>
            <person name="Minakuchi Y."/>
            <person name="Suzuki M."/>
            <person name="Kawai-Toyooka H."/>
            <person name="Smith D.R."/>
            <person name="Sparks H."/>
            <person name="Anderson J."/>
            <person name="Bakaric R."/>
            <person name="Luria V."/>
            <person name="Karger A."/>
            <person name="Kirschner M.W."/>
            <person name="Durand P.M."/>
            <person name="Michod R.E."/>
            <person name="Nozaki H."/>
            <person name="Olson B.J."/>
        </authorList>
    </citation>
    <scope>NUCLEOTIDE SEQUENCE [LARGE SCALE GENOMIC DNA]</scope>
    <source>
        <strain evidence="3">NIES-2863</strain>
    </source>
</reference>
<dbReference type="OrthoDB" id="561107at2759"/>
<dbReference type="EMBL" id="LSYV01000367">
    <property type="protein sequence ID" value="KXZ41603.1"/>
    <property type="molecule type" value="Genomic_DNA"/>
</dbReference>
<dbReference type="AlphaFoldDB" id="A0A150FVF4"/>
<dbReference type="Proteomes" id="UP000075714">
    <property type="component" value="Unassembled WGS sequence"/>
</dbReference>
<proteinExistence type="predicted"/>
<sequence>MVSMLASEICNCQERDPDRAASLAKVLRAFAKIAVQAAENLGPSSSGPRRRNRGGNKQPAAAERGEAERRRNEDRRDEWERYQPRR</sequence>
<name>A0A150FVF4_GONPE</name>
<protein>
    <submittedName>
        <fullName evidence="2">Uncharacterized protein</fullName>
    </submittedName>
</protein>
<evidence type="ECO:0000256" key="1">
    <source>
        <dbReference type="SAM" id="MobiDB-lite"/>
    </source>
</evidence>
<evidence type="ECO:0000313" key="2">
    <source>
        <dbReference type="EMBL" id="KXZ41603.1"/>
    </source>
</evidence>
<feature type="compositionally biased region" description="Basic and acidic residues" evidence="1">
    <location>
        <begin position="63"/>
        <end position="86"/>
    </location>
</feature>